<reference evidence="1 2" key="1">
    <citation type="journal article" date="2012" name="Genome Res.">
        <title>Genomic basis of endosymbiont-conferred protection against an insect parasitoid.</title>
        <authorList>
            <person name="Hansen A.K."/>
            <person name="Vorburger C."/>
            <person name="Moran N.A."/>
        </authorList>
    </citation>
    <scope>NUCLEOTIDE SEQUENCE [LARGE SCALE GENOMIC DNA]</scope>
    <source>
        <strain evidence="2">R5.15</strain>
    </source>
</reference>
<evidence type="ECO:0000313" key="2">
    <source>
        <dbReference type="Proteomes" id="UP000004116"/>
    </source>
</evidence>
<keyword evidence="2" id="KW-1185">Reference proteome</keyword>
<proteinExistence type="predicted"/>
<name>G2H2B7_9ENTR</name>
<dbReference type="RefSeq" id="WP_006707840.1">
    <property type="nucleotide sequence ID" value="NZ_AGCA01000523.1"/>
</dbReference>
<accession>G2H2B7</accession>
<dbReference type="EMBL" id="AGCA01000523">
    <property type="protein sequence ID" value="EGY27864.1"/>
    <property type="molecule type" value="Genomic_DNA"/>
</dbReference>
<gene>
    <name evidence="1" type="ORF">Rin_00022160</name>
</gene>
<comment type="caution">
    <text evidence="1">The sequence shown here is derived from an EMBL/GenBank/DDBJ whole genome shotgun (WGS) entry which is preliminary data.</text>
</comment>
<evidence type="ECO:0000313" key="1">
    <source>
        <dbReference type="EMBL" id="EGY27864.1"/>
    </source>
</evidence>
<protein>
    <submittedName>
        <fullName evidence="1">Uncharacterized protein</fullName>
    </submittedName>
</protein>
<dbReference type="AlphaFoldDB" id="G2H2B7"/>
<dbReference type="Proteomes" id="UP000004116">
    <property type="component" value="Unassembled WGS sequence"/>
</dbReference>
<feature type="non-terminal residue" evidence="1">
    <location>
        <position position="1"/>
    </location>
</feature>
<organism evidence="1 2">
    <name type="scientific">Candidatus Regiella insecticola 5.15</name>
    <dbReference type="NCBI Taxonomy" id="1005043"/>
    <lineage>
        <taxon>Bacteria</taxon>
        <taxon>Pseudomonadati</taxon>
        <taxon>Pseudomonadota</taxon>
        <taxon>Gammaproteobacteria</taxon>
        <taxon>Enterobacterales</taxon>
        <taxon>Enterobacteriaceae</taxon>
        <taxon>aphid secondary symbionts</taxon>
        <taxon>Candidatus Regiella</taxon>
    </lineage>
</organism>
<sequence>RYIDIVLGNDHYHLIAPGIDKMQVMDALITPPQYPQHLHYHLIAPPQGEATVVLVLNEGQANVTIDCDNEQVKWIINARHIKDIELINHSTDVTEENKLKLIRRTLIASNQYHIKKS</sequence>